<dbReference type="RefSeq" id="WP_180544396.1">
    <property type="nucleotide sequence ID" value="NZ_JACCJZ010000011.1"/>
</dbReference>
<reference evidence="2 3" key="1">
    <citation type="submission" date="2020-07" db="EMBL/GenBank/DDBJ databases">
        <title>isolation of Luteimonas sp. SJ-16.</title>
        <authorList>
            <person name="Huang X.-X."/>
            <person name="Xu L."/>
            <person name="Sun J.-Q."/>
        </authorList>
    </citation>
    <scope>NUCLEOTIDE SEQUENCE [LARGE SCALE GENOMIC DNA]</scope>
    <source>
        <strain evidence="2 3">SJ-16</strain>
    </source>
</reference>
<dbReference type="EMBL" id="JACCJZ010000011">
    <property type="protein sequence ID" value="NYZ62163.1"/>
    <property type="molecule type" value="Genomic_DNA"/>
</dbReference>
<organism evidence="2 3">
    <name type="scientific">Luteimonas deserti</name>
    <dbReference type="NCBI Taxonomy" id="2752306"/>
    <lineage>
        <taxon>Bacteria</taxon>
        <taxon>Pseudomonadati</taxon>
        <taxon>Pseudomonadota</taxon>
        <taxon>Gammaproteobacteria</taxon>
        <taxon>Lysobacterales</taxon>
        <taxon>Lysobacteraceae</taxon>
        <taxon>Luteimonas</taxon>
    </lineage>
</organism>
<evidence type="ECO:0000256" key="1">
    <source>
        <dbReference type="SAM" id="Phobius"/>
    </source>
</evidence>
<feature type="transmembrane region" description="Helical" evidence="1">
    <location>
        <begin position="126"/>
        <end position="146"/>
    </location>
</feature>
<feature type="transmembrane region" description="Helical" evidence="1">
    <location>
        <begin position="93"/>
        <end position="114"/>
    </location>
</feature>
<gene>
    <name evidence="2" type="ORF">H0E82_05205</name>
</gene>
<accession>A0A7Z0QRG2</accession>
<name>A0A7Z0QRG2_9GAMM</name>
<evidence type="ECO:0000313" key="2">
    <source>
        <dbReference type="EMBL" id="NYZ62163.1"/>
    </source>
</evidence>
<keyword evidence="3" id="KW-1185">Reference proteome</keyword>
<comment type="caution">
    <text evidence="2">The sequence shown here is derived from an EMBL/GenBank/DDBJ whole genome shotgun (WGS) entry which is preliminary data.</text>
</comment>
<sequence>MTDPRSVPWTTRLAALAFALGLATVWGTVLQTQFNLQALTPFVEIPPGTRVATTLQDLVGYGPTHLALVAAAWLPALPLAWRCARRWPRLRTPLYTVAAGVGLVVAIRAADHFAPMPVLIDATRSAGGLLAIAAGSAAGGALFALLTRRRLPVTPAGRAG</sequence>
<proteinExistence type="predicted"/>
<dbReference type="Proteomes" id="UP000589896">
    <property type="component" value="Unassembled WGS sequence"/>
</dbReference>
<dbReference type="AlphaFoldDB" id="A0A7Z0QRG2"/>
<keyword evidence="1" id="KW-0472">Membrane</keyword>
<evidence type="ECO:0000313" key="3">
    <source>
        <dbReference type="Proteomes" id="UP000589896"/>
    </source>
</evidence>
<feature type="transmembrane region" description="Helical" evidence="1">
    <location>
        <begin position="64"/>
        <end position="81"/>
    </location>
</feature>
<protein>
    <submittedName>
        <fullName evidence="2">Uncharacterized protein</fullName>
    </submittedName>
</protein>
<keyword evidence="1" id="KW-1133">Transmembrane helix</keyword>
<keyword evidence="1" id="KW-0812">Transmembrane</keyword>